<dbReference type="EMBL" id="JBHRSD010000047">
    <property type="protein sequence ID" value="MFC3034704.1"/>
    <property type="molecule type" value="Genomic_DNA"/>
</dbReference>
<dbReference type="InterPro" id="IPR029787">
    <property type="entry name" value="Nucleotide_cyclase"/>
</dbReference>
<keyword evidence="1" id="KW-0472">Membrane</keyword>
<dbReference type="Pfam" id="PF00990">
    <property type="entry name" value="GGDEF"/>
    <property type="match status" value="1"/>
</dbReference>
<dbReference type="InterPro" id="IPR003660">
    <property type="entry name" value="HAMP_dom"/>
</dbReference>
<dbReference type="PROSITE" id="PS50885">
    <property type="entry name" value="HAMP"/>
    <property type="match status" value="1"/>
</dbReference>
<evidence type="ECO:0000313" key="4">
    <source>
        <dbReference type="EMBL" id="MFC3034704.1"/>
    </source>
</evidence>
<dbReference type="Proteomes" id="UP001595453">
    <property type="component" value="Unassembled WGS sequence"/>
</dbReference>
<dbReference type="PANTHER" id="PTHR46663">
    <property type="entry name" value="DIGUANYLATE CYCLASE DGCT-RELATED"/>
    <property type="match status" value="1"/>
</dbReference>
<protein>
    <submittedName>
        <fullName evidence="4">Diguanylate cyclase domain-containing protein</fullName>
        <ecNumber evidence="4">2.7.7.65</ecNumber>
    </submittedName>
</protein>
<accession>A0ABV7CPT4</accession>
<keyword evidence="4" id="KW-0808">Transferase</keyword>
<dbReference type="GO" id="GO:0052621">
    <property type="term" value="F:diguanylate cyclase activity"/>
    <property type="evidence" value="ECO:0007669"/>
    <property type="project" value="UniProtKB-EC"/>
</dbReference>
<feature type="transmembrane region" description="Helical" evidence="1">
    <location>
        <begin position="169"/>
        <end position="191"/>
    </location>
</feature>
<dbReference type="PROSITE" id="PS50887">
    <property type="entry name" value="GGDEF"/>
    <property type="match status" value="1"/>
</dbReference>
<comment type="caution">
    <text evidence="4">The sequence shown here is derived from an EMBL/GenBank/DDBJ whole genome shotgun (WGS) entry which is preliminary data.</text>
</comment>
<dbReference type="Gene3D" id="3.30.70.270">
    <property type="match status" value="1"/>
</dbReference>
<feature type="domain" description="HAMP" evidence="2">
    <location>
        <begin position="192"/>
        <end position="245"/>
    </location>
</feature>
<keyword evidence="4" id="KW-0548">Nucleotidyltransferase</keyword>
<proteinExistence type="predicted"/>
<keyword evidence="5" id="KW-1185">Reference proteome</keyword>
<dbReference type="Gene3D" id="6.10.340.10">
    <property type="match status" value="1"/>
</dbReference>
<dbReference type="PANTHER" id="PTHR46663:SF2">
    <property type="entry name" value="GGDEF DOMAIN-CONTAINING PROTEIN"/>
    <property type="match status" value="1"/>
</dbReference>
<evidence type="ECO:0000256" key="1">
    <source>
        <dbReference type="SAM" id="Phobius"/>
    </source>
</evidence>
<reference evidence="5" key="1">
    <citation type="journal article" date="2019" name="Int. J. Syst. Evol. Microbiol.">
        <title>The Global Catalogue of Microorganisms (GCM) 10K type strain sequencing project: providing services to taxonomists for standard genome sequencing and annotation.</title>
        <authorList>
            <consortium name="The Broad Institute Genomics Platform"/>
            <consortium name="The Broad Institute Genome Sequencing Center for Infectious Disease"/>
            <person name="Wu L."/>
            <person name="Ma J."/>
        </authorList>
    </citation>
    <scope>NUCLEOTIDE SEQUENCE [LARGE SCALE GENOMIC DNA]</scope>
    <source>
        <strain evidence="5">KCTC 42730</strain>
    </source>
</reference>
<dbReference type="InterPro" id="IPR052163">
    <property type="entry name" value="DGC-Regulatory_Protein"/>
</dbReference>
<dbReference type="CDD" id="cd01949">
    <property type="entry name" value="GGDEF"/>
    <property type="match status" value="1"/>
</dbReference>
<keyword evidence="1" id="KW-1133">Transmembrane helix</keyword>
<organism evidence="4 5">
    <name type="scientific">Pseudoalteromonas fenneropenaei</name>
    <dbReference type="NCBI Taxonomy" id="1737459"/>
    <lineage>
        <taxon>Bacteria</taxon>
        <taxon>Pseudomonadati</taxon>
        <taxon>Pseudomonadota</taxon>
        <taxon>Gammaproteobacteria</taxon>
        <taxon>Alteromonadales</taxon>
        <taxon>Pseudoalteromonadaceae</taxon>
        <taxon>Pseudoalteromonas</taxon>
    </lineage>
</organism>
<evidence type="ECO:0000259" key="2">
    <source>
        <dbReference type="PROSITE" id="PS50885"/>
    </source>
</evidence>
<dbReference type="RefSeq" id="WP_377128502.1">
    <property type="nucleotide sequence ID" value="NZ_JBHRSD010000047.1"/>
</dbReference>
<dbReference type="SMART" id="SM00304">
    <property type="entry name" value="HAMP"/>
    <property type="match status" value="1"/>
</dbReference>
<dbReference type="Pfam" id="PF00672">
    <property type="entry name" value="HAMP"/>
    <property type="match status" value="1"/>
</dbReference>
<gene>
    <name evidence="4" type="ORF">ACFOEE_19550</name>
</gene>
<dbReference type="SMART" id="SM00267">
    <property type="entry name" value="GGDEF"/>
    <property type="match status" value="1"/>
</dbReference>
<dbReference type="CDD" id="cd06225">
    <property type="entry name" value="HAMP"/>
    <property type="match status" value="1"/>
</dbReference>
<evidence type="ECO:0000259" key="3">
    <source>
        <dbReference type="PROSITE" id="PS50887"/>
    </source>
</evidence>
<keyword evidence="1" id="KW-0812">Transmembrane</keyword>
<dbReference type="SUPFAM" id="SSF55073">
    <property type="entry name" value="Nucleotide cyclase"/>
    <property type="match status" value="1"/>
</dbReference>
<sequence length="443" mass="50359">MMNSISRKLTLLFVSTALLLLMISFALWNIAEEQHEAKLHANEIIKIHKKVDFLHGQLWMYLQYKDKQSLQRVSLAQQELNALLNQFLQPKLALSPLIRLNGNLAMLLAHEVTLTQLLPVEPDFSDRLAKAQLLLHSRYNILMEDMSEALLDAQKQLARNNAAQQHQTLFFTALSLIVFAILVSIIALFILKRVRGGFYQLTDGIARLSQGDLDSRIVARYQDEEFATVIKAFNRMKASLQKTTVTKQHLAQEVAAQTALLEQQKAKLTFLSERDPLTGIYNRRAFSQELERTIAMAQRAQLQFALLFFDLDKFKAINDTYGHPAGDAILVEIARRLQHNIRKSDFCGRIGGDEFVVCLNLEKDFSGVADKAEQLVNKLTRPIFYEQLKLEIDVSIGISLYPNEATTQQALLHLADTAMYKAKALHGSHCFCHHLHTEPKRLA</sequence>
<dbReference type="InterPro" id="IPR043128">
    <property type="entry name" value="Rev_trsase/Diguanyl_cyclase"/>
</dbReference>
<dbReference type="InterPro" id="IPR000160">
    <property type="entry name" value="GGDEF_dom"/>
</dbReference>
<name>A0ABV7CPT4_9GAMM</name>
<feature type="domain" description="GGDEF" evidence="3">
    <location>
        <begin position="302"/>
        <end position="436"/>
    </location>
</feature>
<dbReference type="NCBIfam" id="TIGR00254">
    <property type="entry name" value="GGDEF"/>
    <property type="match status" value="1"/>
</dbReference>
<evidence type="ECO:0000313" key="5">
    <source>
        <dbReference type="Proteomes" id="UP001595453"/>
    </source>
</evidence>
<dbReference type="EC" id="2.7.7.65" evidence="4"/>
<dbReference type="SUPFAM" id="SSF158472">
    <property type="entry name" value="HAMP domain-like"/>
    <property type="match status" value="1"/>
</dbReference>